<proteinExistence type="predicted"/>
<organism evidence="2 3">
    <name type="scientific">Rubroshorea leprosula</name>
    <dbReference type="NCBI Taxonomy" id="152421"/>
    <lineage>
        <taxon>Eukaryota</taxon>
        <taxon>Viridiplantae</taxon>
        <taxon>Streptophyta</taxon>
        <taxon>Embryophyta</taxon>
        <taxon>Tracheophyta</taxon>
        <taxon>Spermatophyta</taxon>
        <taxon>Magnoliopsida</taxon>
        <taxon>eudicotyledons</taxon>
        <taxon>Gunneridae</taxon>
        <taxon>Pentapetalae</taxon>
        <taxon>rosids</taxon>
        <taxon>malvids</taxon>
        <taxon>Malvales</taxon>
        <taxon>Dipterocarpaceae</taxon>
        <taxon>Rubroshorea</taxon>
    </lineage>
</organism>
<feature type="region of interest" description="Disordered" evidence="1">
    <location>
        <begin position="1"/>
        <end position="49"/>
    </location>
</feature>
<sequence length="146" mass="16098">MSSEGTMSVVGSEVMPLDYDSMDSESSPTPFSSERTVEERRVRRVVEKEEDEIPSNILEAGSNVDGCYDPGLDIVSEVRGCVSELGSRGSLKGLVGNCNLPHHVLIKPARVNERACSAPRDHWMPMYVHYLVAGLRFPIPELLGCY</sequence>
<name>A0AAV5LC45_9ROSI</name>
<evidence type="ECO:0000313" key="3">
    <source>
        <dbReference type="Proteomes" id="UP001054252"/>
    </source>
</evidence>
<gene>
    <name evidence="2" type="ORF">SLEP1_g43073</name>
</gene>
<evidence type="ECO:0000256" key="1">
    <source>
        <dbReference type="SAM" id="MobiDB-lite"/>
    </source>
</evidence>
<dbReference type="AlphaFoldDB" id="A0AAV5LC45"/>
<feature type="compositionally biased region" description="Basic and acidic residues" evidence="1">
    <location>
        <begin position="35"/>
        <end position="47"/>
    </location>
</feature>
<dbReference type="Proteomes" id="UP001054252">
    <property type="component" value="Unassembled WGS sequence"/>
</dbReference>
<keyword evidence="3" id="KW-1185">Reference proteome</keyword>
<accession>A0AAV5LC45</accession>
<reference evidence="2 3" key="1">
    <citation type="journal article" date="2021" name="Commun. Biol.">
        <title>The genome of Shorea leprosula (Dipterocarpaceae) highlights the ecological relevance of drought in aseasonal tropical rainforests.</title>
        <authorList>
            <person name="Ng K.K.S."/>
            <person name="Kobayashi M.J."/>
            <person name="Fawcett J.A."/>
            <person name="Hatakeyama M."/>
            <person name="Paape T."/>
            <person name="Ng C.H."/>
            <person name="Ang C.C."/>
            <person name="Tnah L.H."/>
            <person name="Lee C.T."/>
            <person name="Nishiyama T."/>
            <person name="Sese J."/>
            <person name="O'Brien M.J."/>
            <person name="Copetti D."/>
            <person name="Mohd Noor M.I."/>
            <person name="Ong R.C."/>
            <person name="Putra M."/>
            <person name="Sireger I.Z."/>
            <person name="Indrioko S."/>
            <person name="Kosugi Y."/>
            <person name="Izuno A."/>
            <person name="Isagi Y."/>
            <person name="Lee S.L."/>
            <person name="Shimizu K.K."/>
        </authorList>
    </citation>
    <scope>NUCLEOTIDE SEQUENCE [LARGE SCALE GENOMIC DNA]</scope>
    <source>
        <strain evidence="2">214</strain>
    </source>
</reference>
<evidence type="ECO:0000313" key="2">
    <source>
        <dbReference type="EMBL" id="GKV34727.1"/>
    </source>
</evidence>
<protein>
    <submittedName>
        <fullName evidence="2">Uncharacterized protein</fullName>
    </submittedName>
</protein>
<dbReference type="EMBL" id="BPVZ01000107">
    <property type="protein sequence ID" value="GKV34727.1"/>
    <property type="molecule type" value="Genomic_DNA"/>
</dbReference>
<comment type="caution">
    <text evidence="2">The sequence shown here is derived from an EMBL/GenBank/DDBJ whole genome shotgun (WGS) entry which is preliminary data.</text>
</comment>
<feature type="compositionally biased region" description="Polar residues" evidence="1">
    <location>
        <begin position="24"/>
        <end position="33"/>
    </location>
</feature>